<organism evidence="6">
    <name type="scientific">Mycobacterium sp. (strain JLS)</name>
    <dbReference type="NCBI Taxonomy" id="164757"/>
    <lineage>
        <taxon>Bacteria</taxon>
        <taxon>Bacillati</taxon>
        <taxon>Actinomycetota</taxon>
        <taxon>Actinomycetes</taxon>
        <taxon>Mycobacteriales</taxon>
        <taxon>Mycobacteriaceae</taxon>
        <taxon>Mycobacterium</taxon>
    </lineage>
</organism>
<proteinExistence type="predicted"/>
<dbReference type="InterPro" id="IPR050109">
    <property type="entry name" value="HTH-type_TetR-like_transc_reg"/>
</dbReference>
<feature type="domain" description="HTH tetR-type" evidence="5">
    <location>
        <begin position="33"/>
        <end position="93"/>
    </location>
</feature>
<dbReference type="EMBL" id="CP000580">
    <property type="protein sequence ID" value="ABO00563.1"/>
    <property type="molecule type" value="Genomic_DNA"/>
</dbReference>
<evidence type="ECO:0000256" key="1">
    <source>
        <dbReference type="ARBA" id="ARBA00023015"/>
    </source>
</evidence>
<reference evidence="6" key="1">
    <citation type="submission" date="2007-02" db="EMBL/GenBank/DDBJ databases">
        <title>Complete sequence of Mycobacterium sp. JLS.</title>
        <authorList>
            <consortium name="US DOE Joint Genome Institute"/>
            <person name="Copeland A."/>
            <person name="Lucas S."/>
            <person name="Lapidus A."/>
            <person name="Barry K."/>
            <person name="Detter J.C."/>
            <person name="Glavina del Rio T."/>
            <person name="Hammon N."/>
            <person name="Israni S."/>
            <person name="Dalin E."/>
            <person name="Tice H."/>
            <person name="Pitluck S."/>
            <person name="Chain P."/>
            <person name="Malfatti S."/>
            <person name="Shin M."/>
            <person name="Vergez L."/>
            <person name="Schmutz J."/>
            <person name="Larimer F."/>
            <person name="Land M."/>
            <person name="Hauser L."/>
            <person name="Kyrpides N."/>
            <person name="Mikhailova N."/>
            <person name="Miller C.D."/>
            <person name="Anderson A.J."/>
            <person name="Sims R.C."/>
            <person name="Richardson P."/>
        </authorList>
    </citation>
    <scope>NUCLEOTIDE SEQUENCE [LARGE SCALE GENOMIC DNA]</scope>
    <source>
        <strain evidence="6">JLS</strain>
    </source>
</reference>
<dbReference type="SUPFAM" id="SSF48498">
    <property type="entry name" value="Tetracyclin repressor-like, C-terminal domain"/>
    <property type="match status" value="1"/>
</dbReference>
<dbReference type="PANTHER" id="PTHR30055:SF234">
    <property type="entry name" value="HTH-TYPE TRANSCRIPTIONAL REGULATOR BETI"/>
    <property type="match status" value="1"/>
</dbReference>
<dbReference type="GO" id="GO:0000976">
    <property type="term" value="F:transcription cis-regulatory region binding"/>
    <property type="evidence" value="ECO:0007669"/>
    <property type="project" value="TreeGrafter"/>
</dbReference>
<protein>
    <submittedName>
        <fullName evidence="6">Transcriptional regulator, TetR family</fullName>
    </submittedName>
</protein>
<feature type="DNA-binding region" description="H-T-H motif" evidence="4">
    <location>
        <begin position="56"/>
        <end position="75"/>
    </location>
</feature>
<dbReference type="SUPFAM" id="SSF46689">
    <property type="entry name" value="Homeodomain-like"/>
    <property type="match status" value="1"/>
</dbReference>
<evidence type="ECO:0000256" key="2">
    <source>
        <dbReference type="ARBA" id="ARBA00023125"/>
    </source>
</evidence>
<dbReference type="PRINTS" id="PR00455">
    <property type="entry name" value="HTHTETR"/>
</dbReference>
<evidence type="ECO:0000313" key="6">
    <source>
        <dbReference type="EMBL" id="ABO00563.1"/>
    </source>
</evidence>
<keyword evidence="3" id="KW-0804">Transcription</keyword>
<name>A0A5Q5CM33_MYCSJ</name>
<dbReference type="InterPro" id="IPR009057">
    <property type="entry name" value="Homeodomain-like_sf"/>
</dbReference>
<keyword evidence="2 4" id="KW-0238">DNA-binding</keyword>
<dbReference type="InterPro" id="IPR001647">
    <property type="entry name" value="HTH_TetR"/>
</dbReference>
<dbReference type="Pfam" id="PF00440">
    <property type="entry name" value="TetR_N"/>
    <property type="match status" value="1"/>
</dbReference>
<evidence type="ECO:0000259" key="5">
    <source>
        <dbReference type="PROSITE" id="PS50977"/>
    </source>
</evidence>
<dbReference type="PANTHER" id="PTHR30055">
    <property type="entry name" value="HTH-TYPE TRANSCRIPTIONAL REGULATOR RUTR"/>
    <property type="match status" value="1"/>
</dbReference>
<dbReference type="GO" id="GO:0003700">
    <property type="term" value="F:DNA-binding transcription factor activity"/>
    <property type="evidence" value="ECO:0007669"/>
    <property type="project" value="TreeGrafter"/>
</dbReference>
<gene>
    <name evidence="6" type="ordered locus">Mjls_4797</name>
</gene>
<dbReference type="InterPro" id="IPR036271">
    <property type="entry name" value="Tet_transcr_reg_TetR-rel_C_sf"/>
</dbReference>
<dbReference type="Gene3D" id="1.10.357.10">
    <property type="entry name" value="Tetracycline Repressor, domain 2"/>
    <property type="match status" value="1"/>
</dbReference>
<keyword evidence="1" id="KW-0805">Transcription regulation</keyword>
<evidence type="ECO:0000256" key="4">
    <source>
        <dbReference type="PROSITE-ProRule" id="PRU00335"/>
    </source>
</evidence>
<dbReference type="KEGG" id="mjl:Mjls_4797"/>
<sequence>MMTPLIDWNQSEVYKGQTMTPPVKRSARQLRSRQTRERILGAAIAEFTSSGMAGADVGAIVAAAGVAHGTFFFHFPSKEHVLLELERREEARMAADFTRFLGGAHDLATALTHLVGLVSALEQRFGPRLFKELLALHFSPTRPTRDEWTDHPVIVSLVRAIERASGDGEVHPEVDAFYSATFFLLGLYGALTTTEHGEARDTMLAKLVTTALRGLTNKEN</sequence>
<accession>A0A5Q5CM33</accession>
<dbReference type="AlphaFoldDB" id="A0A5Q5CM33"/>
<evidence type="ECO:0000256" key="3">
    <source>
        <dbReference type="ARBA" id="ARBA00023163"/>
    </source>
</evidence>
<dbReference type="PROSITE" id="PS50977">
    <property type="entry name" value="HTH_TETR_2"/>
    <property type="match status" value="1"/>
</dbReference>